<organism evidence="1 2">
    <name type="scientific">Setaria italica</name>
    <name type="common">Foxtail millet</name>
    <name type="synonym">Panicum italicum</name>
    <dbReference type="NCBI Taxonomy" id="4555"/>
    <lineage>
        <taxon>Eukaryota</taxon>
        <taxon>Viridiplantae</taxon>
        <taxon>Streptophyta</taxon>
        <taxon>Embryophyta</taxon>
        <taxon>Tracheophyta</taxon>
        <taxon>Spermatophyta</taxon>
        <taxon>Magnoliopsida</taxon>
        <taxon>Liliopsida</taxon>
        <taxon>Poales</taxon>
        <taxon>Poaceae</taxon>
        <taxon>PACMAD clade</taxon>
        <taxon>Panicoideae</taxon>
        <taxon>Panicodae</taxon>
        <taxon>Paniceae</taxon>
        <taxon>Cenchrinae</taxon>
        <taxon>Setaria</taxon>
    </lineage>
</organism>
<accession>K3ZDJ0</accession>
<dbReference type="EnsemblPlants" id="KQL12935">
    <property type="protein sequence ID" value="KQL12935"/>
    <property type="gene ID" value="SETIT_024627mg"/>
</dbReference>
<dbReference type="Proteomes" id="UP000004995">
    <property type="component" value="Unassembled WGS sequence"/>
</dbReference>
<dbReference type="Gramene" id="KQL12935">
    <property type="protein sequence ID" value="KQL12935"/>
    <property type="gene ID" value="SETIT_024627mg"/>
</dbReference>
<proteinExistence type="predicted"/>
<dbReference type="AlphaFoldDB" id="K3ZDJ0"/>
<evidence type="ECO:0000313" key="2">
    <source>
        <dbReference type="Proteomes" id="UP000004995"/>
    </source>
</evidence>
<dbReference type="HOGENOM" id="CLU_1858727_0_0_1"/>
<keyword evidence="2" id="KW-1185">Reference proteome</keyword>
<reference evidence="2" key="1">
    <citation type="journal article" date="2012" name="Nat. Biotechnol.">
        <title>Reference genome sequence of the model plant Setaria.</title>
        <authorList>
            <person name="Bennetzen J.L."/>
            <person name="Schmutz J."/>
            <person name="Wang H."/>
            <person name="Percifield R."/>
            <person name="Hawkins J."/>
            <person name="Pontaroli A.C."/>
            <person name="Estep M."/>
            <person name="Feng L."/>
            <person name="Vaughn J.N."/>
            <person name="Grimwood J."/>
            <person name="Jenkins J."/>
            <person name="Barry K."/>
            <person name="Lindquist E."/>
            <person name="Hellsten U."/>
            <person name="Deshpande S."/>
            <person name="Wang X."/>
            <person name="Wu X."/>
            <person name="Mitros T."/>
            <person name="Triplett J."/>
            <person name="Yang X."/>
            <person name="Ye C.Y."/>
            <person name="Mauro-Herrera M."/>
            <person name="Wang L."/>
            <person name="Li P."/>
            <person name="Sharma M."/>
            <person name="Sharma R."/>
            <person name="Ronald P.C."/>
            <person name="Panaud O."/>
            <person name="Kellogg E.A."/>
            <person name="Brutnell T.P."/>
            <person name="Doust A.N."/>
            <person name="Tuskan G.A."/>
            <person name="Rokhsar D."/>
            <person name="Devos K.M."/>
        </authorList>
    </citation>
    <scope>NUCLEOTIDE SEQUENCE [LARGE SCALE GENOMIC DNA]</scope>
    <source>
        <strain evidence="2">cv. Yugu1</strain>
    </source>
</reference>
<dbReference type="InParanoid" id="K3ZDJ0"/>
<sequence length="138" mass="15712">MIDHFVQKDTYGNLNREDVTIGSSYYIMLGRRIDCIVNNLKSVRLETRCDNYSMMLFACFLLAIAKKLQIVKIQSLEMCCSRAWFAAQETLLSECRCVSSEAEVVMESIKHTKCKGFSVEAVDALADPFDSDIKIDVY</sequence>
<name>K3ZDJ0_SETIT</name>
<protein>
    <submittedName>
        <fullName evidence="1">Uncharacterized protein</fullName>
    </submittedName>
</protein>
<reference evidence="1" key="2">
    <citation type="submission" date="2018-08" db="UniProtKB">
        <authorList>
            <consortium name="EnsemblPlants"/>
        </authorList>
    </citation>
    <scope>IDENTIFICATION</scope>
    <source>
        <strain evidence="1">Yugu1</strain>
    </source>
</reference>
<dbReference type="EMBL" id="AGNK02001409">
    <property type="status" value="NOT_ANNOTATED_CDS"/>
    <property type="molecule type" value="Genomic_DNA"/>
</dbReference>
<evidence type="ECO:0000313" key="1">
    <source>
        <dbReference type="EnsemblPlants" id="KQL12935"/>
    </source>
</evidence>